<dbReference type="InterPro" id="IPR022932">
    <property type="entry name" value="YjcG"/>
</dbReference>
<evidence type="ECO:0000313" key="3">
    <source>
        <dbReference type="EMBL" id="RVT67527.1"/>
    </source>
</evidence>
<organism evidence="3 4">
    <name type="scientific">Niallia taxi</name>
    <dbReference type="NCBI Taxonomy" id="2499688"/>
    <lineage>
        <taxon>Bacteria</taxon>
        <taxon>Bacillati</taxon>
        <taxon>Bacillota</taxon>
        <taxon>Bacilli</taxon>
        <taxon>Bacillales</taxon>
        <taxon>Bacillaceae</taxon>
        <taxon>Niallia</taxon>
    </lineage>
</organism>
<dbReference type="RefSeq" id="WP_127735800.1">
    <property type="nucleotide sequence ID" value="NZ_CAJCKN010000052.1"/>
</dbReference>
<feature type="active site" description="Proton donor" evidence="2">
    <location>
        <position position="34"/>
    </location>
</feature>
<dbReference type="HAMAP" id="MF_01444">
    <property type="entry name" value="2H_phosphoesterase_YjcG"/>
    <property type="match status" value="1"/>
</dbReference>
<name>A0A437KGY2_9BACI</name>
<evidence type="ECO:0000313" key="4">
    <source>
        <dbReference type="Proteomes" id="UP000288024"/>
    </source>
</evidence>
<dbReference type="SUPFAM" id="SSF55144">
    <property type="entry name" value="LigT-like"/>
    <property type="match status" value="1"/>
</dbReference>
<dbReference type="InterPro" id="IPR009097">
    <property type="entry name" value="Cyclic_Pdiesterase"/>
</dbReference>
<dbReference type="Gene3D" id="3.90.1140.10">
    <property type="entry name" value="Cyclic phosphodiesterase"/>
    <property type="match status" value="1"/>
</dbReference>
<dbReference type="EMBL" id="RZTZ01000001">
    <property type="protein sequence ID" value="RVT67527.1"/>
    <property type="molecule type" value="Genomic_DNA"/>
</dbReference>
<dbReference type="Proteomes" id="UP000288024">
    <property type="component" value="Unassembled WGS sequence"/>
</dbReference>
<feature type="short sequence motif" description="HXTX 1" evidence="2">
    <location>
        <begin position="34"/>
        <end position="37"/>
    </location>
</feature>
<evidence type="ECO:0000256" key="2">
    <source>
        <dbReference type="HAMAP-Rule" id="MF_01444"/>
    </source>
</evidence>
<dbReference type="InterPro" id="IPR050580">
    <property type="entry name" value="2H_phosphoesterase_YjcG-like"/>
</dbReference>
<comment type="caution">
    <text evidence="3">The sequence shown here is derived from an EMBL/GenBank/DDBJ whole genome shotgun (WGS) entry which is preliminary data.</text>
</comment>
<dbReference type="AlphaFoldDB" id="A0A437KGY2"/>
<reference evidence="3 4" key="1">
    <citation type="submission" date="2019-01" db="EMBL/GenBank/DDBJ databases">
        <title>Bacillus sp. M5HDSG1-1, whole genome shotgun sequence.</title>
        <authorList>
            <person name="Tuo L."/>
        </authorList>
    </citation>
    <scope>NUCLEOTIDE SEQUENCE [LARGE SCALE GENOMIC DNA]</scope>
    <source>
        <strain evidence="3 4">M5HDSG1-1</strain>
    </source>
</reference>
<comment type="similarity">
    <text evidence="2">Belongs to the 2H phosphoesterase superfamily. YjcG family.</text>
</comment>
<dbReference type="NCBIfam" id="NF010223">
    <property type="entry name" value="PRK13679.1"/>
    <property type="match status" value="1"/>
</dbReference>
<gene>
    <name evidence="3" type="ORF">EM808_03340</name>
</gene>
<keyword evidence="4" id="KW-1185">Reference proteome</keyword>
<proteinExistence type="inferred from homology"/>
<evidence type="ECO:0000256" key="1">
    <source>
        <dbReference type="ARBA" id="ARBA00022801"/>
    </source>
</evidence>
<sequence length="170" mass="19680">MKYGIAIFPGKELQDLANSYRKRYDPKYALIPPHITLVGEFNADNDEIKAISDKLQKVASHYHSIAIKVLKISTFQPVNNVIYLKIEQNSNLEDLHTEIINTIGVTHEHPFIPHVTLGQQLSNDEHLDLYSSLRMRTFSHEETADRFHLLYELENGSWTVFETFRLGKDE</sequence>
<feature type="active site" description="Proton acceptor" evidence="2">
    <location>
        <position position="114"/>
    </location>
</feature>
<dbReference type="PANTHER" id="PTHR40037">
    <property type="entry name" value="PHOSPHOESTERASE YJCG-RELATED"/>
    <property type="match status" value="1"/>
</dbReference>
<dbReference type="GO" id="GO:0016788">
    <property type="term" value="F:hydrolase activity, acting on ester bonds"/>
    <property type="evidence" value="ECO:0007669"/>
    <property type="project" value="UniProtKB-UniRule"/>
</dbReference>
<dbReference type="GeneID" id="87615706"/>
<dbReference type="EC" id="3.1.-.-" evidence="2"/>
<feature type="short sequence motif" description="HXTX 2" evidence="2">
    <location>
        <begin position="114"/>
        <end position="117"/>
    </location>
</feature>
<dbReference type="Pfam" id="PF13563">
    <property type="entry name" value="2_5_RNA_ligase2"/>
    <property type="match status" value="1"/>
</dbReference>
<accession>A0A437KGY2</accession>
<protein>
    <recommendedName>
        <fullName evidence="2">Putative phosphoesterase EM808_03340</fullName>
        <ecNumber evidence="2">3.1.-.-</ecNumber>
    </recommendedName>
</protein>
<dbReference type="PANTHER" id="PTHR40037:SF1">
    <property type="entry name" value="PHOSPHOESTERASE SAOUHSC_00951-RELATED"/>
    <property type="match status" value="1"/>
</dbReference>
<keyword evidence="1 2" id="KW-0378">Hydrolase</keyword>